<gene>
    <name evidence="1" type="ORF">R1flu_025577</name>
</gene>
<dbReference type="EMBL" id="JBHFFA010000007">
    <property type="protein sequence ID" value="KAL2613885.1"/>
    <property type="molecule type" value="Genomic_DNA"/>
</dbReference>
<evidence type="ECO:0000313" key="1">
    <source>
        <dbReference type="EMBL" id="KAL2613885.1"/>
    </source>
</evidence>
<protein>
    <submittedName>
        <fullName evidence="1">Uncharacterized protein</fullName>
    </submittedName>
</protein>
<proteinExistence type="predicted"/>
<evidence type="ECO:0000313" key="2">
    <source>
        <dbReference type="Proteomes" id="UP001605036"/>
    </source>
</evidence>
<dbReference type="AlphaFoldDB" id="A0ABD1XYI3"/>
<reference evidence="1 2" key="1">
    <citation type="submission" date="2024-09" db="EMBL/GenBank/DDBJ databases">
        <title>Chromosome-scale assembly of Riccia fluitans.</title>
        <authorList>
            <person name="Paukszto L."/>
            <person name="Sawicki J."/>
            <person name="Karawczyk K."/>
            <person name="Piernik-Szablinska J."/>
            <person name="Szczecinska M."/>
            <person name="Mazdziarz M."/>
        </authorList>
    </citation>
    <scope>NUCLEOTIDE SEQUENCE [LARGE SCALE GENOMIC DNA]</scope>
    <source>
        <strain evidence="1">Rf_01</strain>
        <tissue evidence="1">Aerial parts of the thallus</tissue>
    </source>
</reference>
<dbReference type="Proteomes" id="UP001605036">
    <property type="component" value="Unassembled WGS sequence"/>
</dbReference>
<accession>A0ABD1XYI3</accession>
<keyword evidence="2" id="KW-1185">Reference proteome</keyword>
<name>A0ABD1XYI3_9MARC</name>
<organism evidence="1 2">
    <name type="scientific">Riccia fluitans</name>
    <dbReference type="NCBI Taxonomy" id="41844"/>
    <lineage>
        <taxon>Eukaryota</taxon>
        <taxon>Viridiplantae</taxon>
        <taxon>Streptophyta</taxon>
        <taxon>Embryophyta</taxon>
        <taxon>Marchantiophyta</taxon>
        <taxon>Marchantiopsida</taxon>
        <taxon>Marchantiidae</taxon>
        <taxon>Marchantiales</taxon>
        <taxon>Ricciaceae</taxon>
        <taxon>Riccia</taxon>
    </lineage>
</organism>
<comment type="caution">
    <text evidence="1">The sequence shown here is derived from an EMBL/GenBank/DDBJ whole genome shotgun (WGS) entry which is preliminary data.</text>
</comment>
<sequence>MEGHGGLPNLPILPEKELHRGVVHNDQTLWMEVSMVPIQQGFIILERKNIMPCSGNCLMLHNTFSLQNLGESLDGIQVGLLAAKQATIKAKGESNETRDKMEANEAELIVAKECLLTMQGKCDVARD</sequence>